<dbReference type="RefSeq" id="WP_141345288.1">
    <property type="nucleotide sequence ID" value="NZ_BJLF01000007.1"/>
</dbReference>
<accession>A0A4Y3HVC7</accession>
<name>A0A4Y3HVC7_9VIBR</name>
<dbReference type="AlphaFoldDB" id="A0A4Y3HVC7"/>
<dbReference type="PANTHER" id="PTHR14097:SF7">
    <property type="entry name" value="OXIDOREDUCTASE HTATIP2"/>
    <property type="match status" value="1"/>
</dbReference>
<dbReference type="Gene3D" id="3.40.50.720">
    <property type="entry name" value="NAD(P)-binding Rossmann-like Domain"/>
    <property type="match status" value="1"/>
</dbReference>
<sequence length="219" mass="24298">MEITKPNLILAGGTGLIGQLAIRYLLQHPEYVDKIYAPTRRPLTLSADSLISLSNDEFNSSLEINASIGLICLGTTKKQAGSNEALYRIDHDLVVSFAKTMKNLGVKRLGVVSSYGAKVESPSHYLKCKGEMERDLQQLGFERLIFARPGPLQGERTAPRWDEVVLQQVLSVIKPMMLGPIKNLRPIHAQDVANYLVDSLCIDVNDSGETIANYREMTR</sequence>
<protein>
    <submittedName>
        <fullName evidence="1">Nucleoside-diphosphate sugar epimerase</fullName>
    </submittedName>
</protein>
<evidence type="ECO:0000313" key="2">
    <source>
        <dbReference type="Proteomes" id="UP000318717"/>
    </source>
</evidence>
<dbReference type="InterPro" id="IPR014843">
    <property type="entry name" value="Him1/Fmp52"/>
</dbReference>
<dbReference type="Proteomes" id="UP000318717">
    <property type="component" value="Unassembled WGS sequence"/>
</dbReference>
<keyword evidence="2" id="KW-1185">Reference proteome</keyword>
<gene>
    <name evidence="1" type="ORF">VIN01S_17490</name>
</gene>
<dbReference type="SUPFAM" id="SSF51735">
    <property type="entry name" value="NAD(P)-binding Rossmann-fold domains"/>
    <property type="match status" value="1"/>
</dbReference>
<dbReference type="Pfam" id="PF08732">
    <property type="entry name" value="HIM1"/>
    <property type="match status" value="1"/>
</dbReference>
<dbReference type="EMBL" id="BJLF01000007">
    <property type="protein sequence ID" value="GEA50945.1"/>
    <property type="molecule type" value="Genomic_DNA"/>
</dbReference>
<dbReference type="InterPro" id="IPR036291">
    <property type="entry name" value="NAD(P)-bd_dom_sf"/>
</dbReference>
<evidence type="ECO:0000313" key="1">
    <source>
        <dbReference type="EMBL" id="GEA50945.1"/>
    </source>
</evidence>
<dbReference type="PANTHER" id="PTHR14097">
    <property type="entry name" value="OXIDOREDUCTASE HTATIP2"/>
    <property type="match status" value="1"/>
</dbReference>
<dbReference type="OrthoDB" id="9798632at2"/>
<proteinExistence type="predicted"/>
<reference evidence="1 2" key="1">
    <citation type="submission" date="2019-06" db="EMBL/GenBank/DDBJ databases">
        <title>Whole genome shotgun sequence of Vibrio inusitatus NBRC 102082.</title>
        <authorList>
            <person name="Hosoyama A."/>
            <person name="Uohara A."/>
            <person name="Ohji S."/>
            <person name="Ichikawa N."/>
        </authorList>
    </citation>
    <scope>NUCLEOTIDE SEQUENCE [LARGE SCALE GENOMIC DNA]</scope>
    <source>
        <strain evidence="1 2">NBRC 102082</strain>
    </source>
</reference>
<comment type="caution">
    <text evidence="1">The sequence shown here is derived from an EMBL/GenBank/DDBJ whole genome shotgun (WGS) entry which is preliminary data.</text>
</comment>
<organism evidence="1 2">
    <name type="scientific">Vibrio inusitatus NBRC 102082</name>
    <dbReference type="NCBI Taxonomy" id="1219070"/>
    <lineage>
        <taxon>Bacteria</taxon>
        <taxon>Pseudomonadati</taxon>
        <taxon>Pseudomonadota</taxon>
        <taxon>Gammaproteobacteria</taxon>
        <taxon>Vibrionales</taxon>
        <taxon>Vibrionaceae</taxon>
        <taxon>Vibrio</taxon>
    </lineage>
</organism>